<dbReference type="GO" id="GO:0005829">
    <property type="term" value="C:cytosol"/>
    <property type="evidence" value="ECO:0007669"/>
    <property type="project" value="TreeGrafter"/>
</dbReference>
<evidence type="ECO:0000259" key="2">
    <source>
        <dbReference type="Pfam" id="PF00296"/>
    </source>
</evidence>
<evidence type="ECO:0000256" key="1">
    <source>
        <dbReference type="ARBA" id="ARBA00007789"/>
    </source>
</evidence>
<dbReference type="Gene3D" id="3.20.20.30">
    <property type="entry name" value="Luciferase-like domain"/>
    <property type="match status" value="1"/>
</dbReference>
<dbReference type="InterPro" id="IPR036661">
    <property type="entry name" value="Luciferase-like_sf"/>
</dbReference>
<comment type="similarity">
    <text evidence="1">To bacterial alkanal monooxygenase alpha and beta chains.</text>
</comment>
<dbReference type="InterPro" id="IPR019949">
    <property type="entry name" value="CmoO-like"/>
</dbReference>
<dbReference type="InterPro" id="IPR050766">
    <property type="entry name" value="Bact_Lucif_Oxidored"/>
</dbReference>
<dbReference type="PANTHER" id="PTHR30137:SF6">
    <property type="entry name" value="LUCIFERASE-LIKE MONOOXYGENASE"/>
    <property type="match status" value="1"/>
</dbReference>
<sequence length="335" mass="35092">MNLPPLSILEVAPAEQGRTASEALAATAATVRAADQLGLRRAWFAEHHGAPLIGSVAPAVLIAHAAATTPRLRVGSGGVLLPNHAPRAVAEQFATLDALHPGRIDLGIGRGPGTFDASVVAALQRGAAPTTDHSYRAGIVELLGYLSGEAGPPLLPGYRAAVQPWLLSSSTAGATLAGELGLPVAFAHHIRPQNTAEALDRYRQAFRPSRWRERPYVMIAVETVCADTDAEADLLGRPLDLVKADLFAGRADRPLLPPAEAAEVTLPDEVQERLRAYRAEQAHGSPATVAGRLAALAEATGADEIMLSTTIYDAAARRRTLELVSSLKLVAQSAG</sequence>
<dbReference type="CDD" id="cd00347">
    <property type="entry name" value="Flavin_utilizing_monoxygenases"/>
    <property type="match status" value="1"/>
</dbReference>
<reference evidence="3 4" key="1">
    <citation type="submission" date="2018-11" db="EMBL/GenBank/DDBJ databases">
        <title>Sequencing the genomes of 1000 actinobacteria strains.</title>
        <authorList>
            <person name="Klenk H.-P."/>
        </authorList>
    </citation>
    <scope>NUCLEOTIDE SEQUENCE [LARGE SCALE GENOMIC DNA]</scope>
    <source>
        <strain evidence="3 4">DSM 43634</strain>
    </source>
</reference>
<dbReference type="InterPro" id="IPR011251">
    <property type="entry name" value="Luciferase-like_dom"/>
</dbReference>
<evidence type="ECO:0000313" key="4">
    <source>
        <dbReference type="Proteomes" id="UP000271683"/>
    </source>
</evidence>
<dbReference type="NCBIfam" id="TIGR03558">
    <property type="entry name" value="oxido_grp_1"/>
    <property type="match status" value="1"/>
</dbReference>
<feature type="domain" description="Luciferase-like" evidence="2">
    <location>
        <begin position="16"/>
        <end position="303"/>
    </location>
</feature>
<dbReference type="AlphaFoldDB" id="A0A3N1GV19"/>
<gene>
    <name evidence="3" type="ORF">EDD30_7192</name>
</gene>
<dbReference type="PANTHER" id="PTHR30137">
    <property type="entry name" value="LUCIFERASE-LIKE MONOOXYGENASE"/>
    <property type="match status" value="1"/>
</dbReference>
<name>A0A3N1GV19_9ACTN</name>
<dbReference type="Pfam" id="PF00296">
    <property type="entry name" value="Bac_luciferase"/>
    <property type="match status" value="1"/>
</dbReference>
<proteinExistence type="predicted"/>
<protein>
    <submittedName>
        <fullName evidence="3">Luciferase family oxidoreductase group 1</fullName>
    </submittedName>
</protein>
<dbReference type="EMBL" id="RJKL01000001">
    <property type="protein sequence ID" value="ROP34121.1"/>
    <property type="molecule type" value="Genomic_DNA"/>
</dbReference>
<organism evidence="3 4">
    <name type="scientific">Couchioplanes caeruleus</name>
    <dbReference type="NCBI Taxonomy" id="56438"/>
    <lineage>
        <taxon>Bacteria</taxon>
        <taxon>Bacillati</taxon>
        <taxon>Actinomycetota</taxon>
        <taxon>Actinomycetes</taxon>
        <taxon>Micromonosporales</taxon>
        <taxon>Micromonosporaceae</taxon>
        <taxon>Couchioplanes</taxon>
    </lineage>
</organism>
<dbReference type="Proteomes" id="UP000271683">
    <property type="component" value="Unassembled WGS sequence"/>
</dbReference>
<dbReference type="GO" id="GO:0016705">
    <property type="term" value="F:oxidoreductase activity, acting on paired donors, with incorporation or reduction of molecular oxygen"/>
    <property type="evidence" value="ECO:0007669"/>
    <property type="project" value="InterPro"/>
</dbReference>
<dbReference type="OrthoDB" id="9780518at2"/>
<dbReference type="RefSeq" id="WP_123678694.1">
    <property type="nucleotide sequence ID" value="NZ_RJKL01000001.1"/>
</dbReference>
<evidence type="ECO:0000313" key="3">
    <source>
        <dbReference type="EMBL" id="ROP34121.1"/>
    </source>
</evidence>
<accession>A0A3N1GV19</accession>
<comment type="caution">
    <text evidence="3">The sequence shown here is derived from an EMBL/GenBank/DDBJ whole genome shotgun (WGS) entry which is preliminary data.</text>
</comment>
<dbReference type="SUPFAM" id="SSF51679">
    <property type="entry name" value="Bacterial luciferase-like"/>
    <property type="match status" value="1"/>
</dbReference>